<dbReference type="RefSeq" id="WP_156141486.1">
    <property type="nucleotide sequence ID" value="NZ_JARTHD010000026.1"/>
</dbReference>
<proteinExistence type="predicted"/>
<gene>
    <name evidence="1" type="ORF">SD77_1447</name>
</gene>
<dbReference type="GeneID" id="92779073"/>
<organism evidence="1 2">
    <name type="scientific">Bacillus badius</name>
    <dbReference type="NCBI Taxonomy" id="1455"/>
    <lineage>
        <taxon>Bacteria</taxon>
        <taxon>Bacillati</taxon>
        <taxon>Bacillota</taxon>
        <taxon>Bacilli</taxon>
        <taxon>Bacillales</taxon>
        <taxon>Bacillaceae</taxon>
        <taxon>Pseudobacillus</taxon>
    </lineage>
</organism>
<name>A0ABR5AT06_BACBA</name>
<reference evidence="1 2" key="1">
    <citation type="submission" date="2015-01" db="EMBL/GenBank/DDBJ databases">
        <title>Genome Assembly of Bacillus badius MTCC 1458.</title>
        <authorList>
            <person name="Verma A."/>
            <person name="Khatri I."/>
            <person name="Mual P."/>
            <person name="Subramanian S."/>
            <person name="Krishnamurthi S."/>
        </authorList>
    </citation>
    <scope>NUCLEOTIDE SEQUENCE [LARGE SCALE GENOMIC DNA]</scope>
    <source>
        <strain evidence="1 2">MTCC 1458</strain>
    </source>
</reference>
<protein>
    <submittedName>
        <fullName evidence="1">Uncharacterized protein</fullName>
    </submittedName>
</protein>
<evidence type="ECO:0000313" key="2">
    <source>
        <dbReference type="Proteomes" id="UP000031982"/>
    </source>
</evidence>
<sequence length="55" mass="6371">MAKNAKENLTKEEVTEAFGELKTITNDAKYELWFYDGEQTNESPEIVEFDPDFGH</sequence>
<evidence type="ECO:0000313" key="1">
    <source>
        <dbReference type="EMBL" id="KIL77461.1"/>
    </source>
</evidence>
<accession>A0ABR5AT06</accession>
<dbReference type="Proteomes" id="UP000031982">
    <property type="component" value="Unassembled WGS sequence"/>
</dbReference>
<keyword evidence="2" id="KW-1185">Reference proteome</keyword>
<dbReference type="EMBL" id="JXLP01000014">
    <property type="protein sequence ID" value="KIL77461.1"/>
    <property type="molecule type" value="Genomic_DNA"/>
</dbReference>
<comment type="caution">
    <text evidence="1">The sequence shown here is derived from an EMBL/GenBank/DDBJ whole genome shotgun (WGS) entry which is preliminary data.</text>
</comment>